<dbReference type="InterPro" id="IPR015422">
    <property type="entry name" value="PyrdxlP-dep_Trfase_small"/>
</dbReference>
<gene>
    <name evidence="6" type="ORF">GCM10008995_20430</name>
</gene>
<evidence type="ECO:0000256" key="2">
    <source>
        <dbReference type="ARBA" id="ARBA00008954"/>
    </source>
</evidence>
<dbReference type="Gene3D" id="3.90.1150.10">
    <property type="entry name" value="Aspartate Aminotransferase, domain 1"/>
    <property type="match status" value="1"/>
</dbReference>
<dbReference type="PROSITE" id="PS00600">
    <property type="entry name" value="AA_TRANSFER_CLASS_3"/>
    <property type="match status" value="1"/>
</dbReference>
<dbReference type="FunFam" id="3.40.640.10:FF:000004">
    <property type="entry name" value="Acetylornithine aminotransferase"/>
    <property type="match status" value="1"/>
</dbReference>
<sequence length="448" mass="48899">MRVAEQTAEKNDIERLDREYTLGTWSRQRDFDPTQIVDTDGPRIITADGDSILDFSSQYVCTSLGYDAERVCDAVNEQIRTVPYVNPGWATEPRARLSEKLAEITPGSLKRTFYSTSGTEANEVAFKIARAYTGNHKILSRYRSYHGATAASLSASGDPRRVAEGPDVQPEVPGMVKGPDPYAYGSSLDPDKSLEYIDEMLALEGGTVAGVLVEPLVGSNGVLTPPDDYLPRLKEIAHDHGALLICDEVMTGFGRTGEWFASTLFETEPDIITMAKGLTGSYQPLAATTVTEEIGKYFESNLLNQGHTFSGHPTACAAGLAAIETYEQDELIENAREMGQYLKSELESLAERHPSVGERRGIGLHQGLELTRSTEERVPFEERSDKVSSNTTVLDDVGAHALDNDVYFYTSVNTIVVTPPLTIGEDHVDEAVAALDEALDVSDDAMDS</sequence>
<dbReference type="Pfam" id="PF00202">
    <property type="entry name" value="Aminotran_3"/>
    <property type="match status" value="1"/>
</dbReference>
<dbReference type="CDD" id="cd00610">
    <property type="entry name" value="OAT_like"/>
    <property type="match status" value="1"/>
</dbReference>
<dbReference type="GO" id="GO:0005829">
    <property type="term" value="C:cytosol"/>
    <property type="evidence" value="ECO:0007669"/>
    <property type="project" value="TreeGrafter"/>
</dbReference>
<keyword evidence="6" id="KW-0808">Transferase</keyword>
<dbReference type="PANTHER" id="PTHR43094:SF1">
    <property type="entry name" value="AMINOTRANSFERASE CLASS-III"/>
    <property type="match status" value="1"/>
</dbReference>
<evidence type="ECO:0000313" key="7">
    <source>
        <dbReference type="Proteomes" id="UP000653099"/>
    </source>
</evidence>
<dbReference type="Gene3D" id="3.40.640.10">
    <property type="entry name" value="Type I PLP-dependent aspartate aminotransferase-like (Major domain)"/>
    <property type="match status" value="1"/>
</dbReference>
<dbReference type="Proteomes" id="UP000653099">
    <property type="component" value="Unassembled WGS sequence"/>
</dbReference>
<evidence type="ECO:0000256" key="5">
    <source>
        <dbReference type="SAM" id="MobiDB-lite"/>
    </source>
</evidence>
<dbReference type="InterPro" id="IPR049704">
    <property type="entry name" value="Aminotrans_3_PPA_site"/>
</dbReference>
<dbReference type="SUPFAM" id="SSF53383">
    <property type="entry name" value="PLP-dependent transferases"/>
    <property type="match status" value="1"/>
</dbReference>
<dbReference type="InterPro" id="IPR015424">
    <property type="entry name" value="PyrdxlP-dep_Trfase"/>
</dbReference>
<evidence type="ECO:0000256" key="3">
    <source>
        <dbReference type="ARBA" id="ARBA00022898"/>
    </source>
</evidence>
<organism evidence="6 7">
    <name type="scientific">Halobellus salinus</name>
    <dbReference type="NCBI Taxonomy" id="931585"/>
    <lineage>
        <taxon>Archaea</taxon>
        <taxon>Methanobacteriati</taxon>
        <taxon>Methanobacteriota</taxon>
        <taxon>Stenosarchaea group</taxon>
        <taxon>Halobacteria</taxon>
        <taxon>Halobacteriales</taxon>
        <taxon>Haloferacaceae</taxon>
        <taxon>Halobellus</taxon>
    </lineage>
</organism>
<evidence type="ECO:0000256" key="1">
    <source>
        <dbReference type="ARBA" id="ARBA00001933"/>
    </source>
</evidence>
<protein>
    <submittedName>
        <fullName evidence="6">Aspartate aminotransferase family protein</fullName>
    </submittedName>
</protein>
<feature type="region of interest" description="Disordered" evidence="5">
    <location>
        <begin position="153"/>
        <end position="181"/>
    </location>
</feature>
<reference evidence="6" key="2">
    <citation type="submission" date="2020-09" db="EMBL/GenBank/DDBJ databases">
        <authorList>
            <person name="Sun Q."/>
            <person name="Ohkuma M."/>
        </authorList>
    </citation>
    <scope>NUCLEOTIDE SEQUENCE</scope>
    <source>
        <strain evidence="6">JCM 14359</strain>
    </source>
</reference>
<reference evidence="6" key="1">
    <citation type="journal article" date="2014" name="Int. J. Syst. Evol. Microbiol.">
        <title>Complete genome sequence of Corynebacterium casei LMG S-19264T (=DSM 44701T), isolated from a smear-ripened cheese.</title>
        <authorList>
            <consortium name="US DOE Joint Genome Institute (JGI-PGF)"/>
            <person name="Walter F."/>
            <person name="Albersmeier A."/>
            <person name="Kalinowski J."/>
            <person name="Ruckert C."/>
        </authorList>
    </citation>
    <scope>NUCLEOTIDE SEQUENCE</scope>
    <source>
        <strain evidence="6">JCM 14359</strain>
    </source>
</reference>
<accession>A0A830ERM1</accession>
<keyword evidence="7" id="KW-1185">Reference proteome</keyword>
<keyword evidence="3 4" id="KW-0663">Pyridoxal phosphate</keyword>
<dbReference type="InterPro" id="IPR005814">
    <property type="entry name" value="Aminotrans_3"/>
</dbReference>
<evidence type="ECO:0000313" key="6">
    <source>
        <dbReference type="EMBL" id="GGJ10525.1"/>
    </source>
</evidence>
<keyword evidence="6" id="KW-0032">Aminotransferase</keyword>
<dbReference type="PANTHER" id="PTHR43094">
    <property type="entry name" value="AMINOTRANSFERASE"/>
    <property type="match status" value="1"/>
</dbReference>
<dbReference type="GO" id="GO:0030170">
    <property type="term" value="F:pyridoxal phosphate binding"/>
    <property type="evidence" value="ECO:0007669"/>
    <property type="project" value="InterPro"/>
</dbReference>
<proteinExistence type="inferred from homology"/>
<dbReference type="GO" id="GO:0008483">
    <property type="term" value="F:transaminase activity"/>
    <property type="evidence" value="ECO:0007669"/>
    <property type="project" value="UniProtKB-KW"/>
</dbReference>
<comment type="cofactor">
    <cofactor evidence="1">
        <name>pyridoxal 5'-phosphate</name>
        <dbReference type="ChEBI" id="CHEBI:597326"/>
    </cofactor>
</comment>
<evidence type="ECO:0000256" key="4">
    <source>
        <dbReference type="RuleBase" id="RU003560"/>
    </source>
</evidence>
<comment type="caution">
    <text evidence="6">The sequence shown here is derived from an EMBL/GenBank/DDBJ whole genome shotgun (WGS) entry which is preliminary data.</text>
</comment>
<dbReference type="EMBL" id="BMOC01000013">
    <property type="protein sequence ID" value="GGJ10525.1"/>
    <property type="molecule type" value="Genomic_DNA"/>
</dbReference>
<name>A0A830ERM1_9EURY</name>
<dbReference type="PIRSF" id="PIRSF000521">
    <property type="entry name" value="Transaminase_4ab_Lys_Orn"/>
    <property type="match status" value="1"/>
</dbReference>
<comment type="similarity">
    <text evidence="2 4">Belongs to the class-III pyridoxal-phosphate-dependent aminotransferase family.</text>
</comment>
<dbReference type="InterPro" id="IPR015421">
    <property type="entry name" value="PyrdxlP-dep_Trfase_major"/>
</dbReference>
<dbReference type="AlphaFoldDB" id="A0A830ERM1"/>